<reference evidence="2 3" key="1">
    <citation type="journal article" date="2020" name="Nature">
        <title>Six reference-quality genomes reveal evolution of bat adaptations.</title>
        <authorList>
            <person name="Jebb D."/>
            <person name="Huang Z."/>
            <person name="Pippel M."/>
            <person name="Hughes G.M."/>
            <person name="Lavrichenko K."/>
            <person name="Devanna P."/>
            <person name="Winkler S."/>
            <person name="Jermiin L.S."/>
            <person name="Skirmuntt E.C."/>
            <person name="Katzourakis A."/>
            <person name="Burkitt-Gray L."/>
            <person name="Ray D.A."/>
            <person name="Sullivan K.A.M."/>
            <person name="Roscito J.G."/>
            <person name="Kirilenko B.M."/>
            <person name="Davalos L.M."/>
            <person name="Corthals A.P."/>
            <person name="Power M.L."/>
            <person name="Jones G."/>
            <person name="Ransome R.D."/>
            <person name="Dechmann D.K.N."/>
            <person name="Locatelli A.G."/>
            <person name="Puechmaille S.J."/>
            <person name="Fedrigo O."/>
            <person name="Jarvis E.D."/>
            <person name="Hiller M."/>
            <person name="Vernes S.C."/>
            <person name="Myers E.W."/>
            <person name="Teeling E.C."/>
        </authorList>
    </citation>
    <scope>NUCLEOTIDE SEQUENCE [LARGE SCALE GENOMIC DNA]</scope>
    <source>
        <strain evidence="2">MRouAeg1</strain>
        <tissue evidence="2">Muscle</tissue>
    </source>
</reference>
<feature type="compositionally biased region" description="Basic and acidic residues" evidence="1">
    <location>
        <begin position="111"/>
        <end position="123"/>
    </location>
</feature>
<comment type="caution">
    <text evidence="2">The sequence shown here is derived from an EMBL/GenBank/DDBJ whole genome shotgun (WGS) entry which is preliminary data.</text>
</comment>
<feature type="region of interest" description="Disordered" evidence="1">
    <location>
        <begin position="83"/>
        <end position="123"/>
    </location>
</feature>
<dbReference type="Proteomes" id="UP000593571">
    <property type="component" value="Unassembled WGS sequence"/>
</dbReference>
<evidence type="ECO:0000256" key="1">
    <source>
        <dbReference type="SAM" id="MobiDB-lite"/>
    </source>
</evidence>
<gene>
    <name evidence="2" type="ORF">HJG63_010811</name>
</gene>
<protein>
    <submittedName>
        <fullName evidence="2">Uncharacterized protein</fullName>
    </submittedName>
</protein>
<dbReference type="EMBL" id="JACASE010000003">
    <property type="protein sequence ID" value="KAF6485680.1"/>
    <property type="molecule type" value="Genomic_DNA"/>
</dbReference>
<evidence type="ECO:0000313" key="2">
    <source>
        <dbReference type="EMBL" id="KAF6485680.1"/>
    </source>
</evidence>
<name>A0A7J8IN94_ROUAE</name>
<dbReference type="AlphaFoldDB" id="A0A7J8IN94"/>
<keyword evidence="3" id="KW-1185">Reference proteome</keyword>
<proteinExistence type="predicted"/>
<evidence type="ECO:0000313" key="3">
    <source>
        <dbReference type="Proteomes" id="UP000593571"/>
    </source>
</evidence>
<sequence>MRIKTNKTKHCSLFESVVYSSLSPWEGQHQTRLGYVRLSPKPPLPPRTSHTRNKMSVWELPVQSLLLSVLQAPCPCVQAVSSSLGHTAGAPKPGGQRGSPGPPAQASNHQENPRAVHSEDESM</sequence>
<accession>A0A7J8IN94</accession>
<organism evidence="2 3">
    <name type="scientific">Rousettus aegyptiacus</name>
    <name type="common">Egyptian fruit bat</name>
    <name type="synonym">Pteropus aegyptiacus</name>
    <dbReference type="NCBI Taxonomy" id="9407"/>
    <lineage>
        <taxon>Eukaryota</taxon>
        <taxon>Metazoa</taxon>
        <taxon>Chordata</taxon>
        <taxon>Craniata</taxon>
        <taxon>Vertebrata</taxon>
        <taxon>Euteleostomi</taxon>
        <taxon>Mammalia</taxon>
        <taxon>Eutheria</taxon>
        <taxon>Laurasiatheria</taxon>
        <taxon>Chiroptera</taxon>
        <taxon>Yinpterochiroptera</taxon>
        <taxon>Pteropodoidea</taxon>
        <taxon>Pteropodidae</taxon>
        <taxon>Rousettinae</taxon>
        <taxon>Rousettus</taxon>
    </lineage>
</organism>